<gene>
    <name evidence="2" type="ORF">CINC_LOCUS1946</name>
</gene>
<name>A0A9P0BKS4_CHRIL</name>
<organism evidence="2 3">
    <name type="scientific">Chrysodeixis includens</name>
    <name type="common">Soybean looper</name>
    <name type="synonym">Pseudoplusia includens</name>
    <dbReference type="NCBI Taxonomy" id="689277"/>
    <lineage>
        <taxon>Eukaryota</taxon>
        <taxon>Metazoa</taxon>
        <taxon>Ecdysozoa</taxon>
        <taxon>Arthropoda</taxon>
        <taxon>Hexapoda</taxon>
        <taxon>Insecta</taxon>
        <taxon>Pterygota</taxon>
        <taxon>Neoptera</taxon>
        <taxon>Endopterygota</taxon>
        <taxon>Lepidoptera</taxon>
        <taxon>Glossata</taxon>
        <taxon>Ditrysia</taxon>
        <taxon>Noctuoidea</taxon>
        <taxon>Noctuidae</taxon>
        <taxon>Plusiinae</taxon>
        <taxon>Chrysodeixis</taxon>
    </lineage>
</organism>
<sequence>MACSITSKCISGIKLPPAGISNIAFFILFTRCHHQLLSHIVPTFSNIVLWRFMIMIIFYLCEDLFTIHMYMGFTFFRSSIGTRISTFTGFRNSSFAESVPI</sequence>
<feature type="transmembrane region" description="Helical" evidence="1">
    <location>
        <begin position="12"/>
        <end position="29"/>
    </location>
</feature>
<reference evidence="2" key="1">
    <citation type="submission" date="2021-12" db="EMBL/GenBank/DDBJ databases">
        <authorList>
            <person name="King R."/>
        </authorList>
    </citation>
    <scope>NUCLEOTIDE SEQUENCE</scope>
</reference>
<evidence type="ECO:0000313" key="2">
    <source>
        <dbReference type="EMBL" id="CAH0582914.1"/>
    </source>
</evidence>
<keyword evidence="1" id="KW-0812">Transmembrane</keyword>
<protein>
    <submittedName>
        <fullName evidence="2">Uncharacterized protein</fullName>
    </submittedName>
</protein>
<evidence type="ECO:0000256" key="1">
    <source>
        <dbReference type="SAM" id="Phobius"/>
    </source>
</evidence>
<accession>A0A9P0BKS4</accession>
<feature type="transmembrane region" description="Helical" evidence="1">
    <location>
        <begin position="49"/>
        <end position="73"/>
    </location>
</feature>
<keyword evidence="3" id="KW-1185">Reference proteome</keyword>
<keyword evidence="1" id="KW-0472">Membrane</keyword>
<proteinExistence type="predicted"/>
<keyword evidence="1" id="KW-1133">Transmembrane helix</keyword>
<dbReference type="EMBL" id="LR824015">
    <property type="protein sequence ID" value="CAH0582914.1"/>
    <property type="molecule type" value="Genomic_DNA"/>
</dbReference>
<evidence type="ECO:0000313" key="3">
    <source>
        <dbReference type="Proteomes" id="UP001154114"/>
    </source>
</evidence>
<dbReference type="AlphaFoldDB" id="A0A9P0BKS4"/>
<dbReference type="Proteomes" id="UP001154114">
    <property type="component" value="Chromosome 12"/>
</dbReference>